<feature type="region of interest" description="Disordered" evidence="1">
    <location>
        <begin position="52"/>
        <end position="168"/>
    </location>
</feature>
<dbReference type="InterPro" id="IPR004006">
    <property type="entry name" value="DhaK_dom"/>
</dbReference>
<dbReference type="GO" id="GO:0004371">
    <property type="term" value="F:glycerone kinase activity"/>
    <property type="evidence" value="ECO:0007669"/>
    <property type="project" value="InterPro"/>
</dbReference>
<evidence type="ECO:0000259" key="2">
    <source>
        <dbReference type="PROSITE" id="PS51481"/>
    </source>
</evidence>
<dbReference type="InterPro" id="IPR050861">
    <property type="entry name" value="Dihydroxyacetone_Kinase"/>
</dbReference>
<evidence type="ECO:0000313" key="4">
    <source>
        <dbReference type="Proteomes" id="UP000266841"/>
    </source>
</evidence>
<reference evidence="3 4" key="1">
    <citation type="journal article" date="2012" name="Genome Biol.">
        <title>Genome and low-iron response of an oceanic diatom adapted to chronic iron limitation.</title>
        <authorList>
            <person name="Lommer M."/>
            <person name="Specht M."/>
            <person name="Roy A.S."/>
            <person name="Kraemer L."/>
            <person name="Andreson R."/>
            <person name="Gutowska M.A."/>
            <person name="Wolf J."/>
            <person name="Bergner S.V."/>
            <person name="Schilhabel M.B."/>
            <person name="Klostermeier U.C."/>
            <person name="Beiko R.G."/>
            <person name="Rosenstiel P."/>
            <person name="Hippler M."/>
            <person name="Laroche J."/>
        </authorList>
    </citation>
    <scope>NUCLEOTIDE SEQUENCE [LARGE SCALE GENOMIC DNA]</scope>
    <source>
        <strain evidence="3 4">CCMP1005</strain>
    </source>
</reference>
<dbReference type="PROSITE" id="PS51481">
    <property type="entry name" value="DHAK"/>
    <property type="match status" value="1"/>
</dbReference>
<dbReference type="Gene3D" id="3.40.50.10440">
    <property type="entry name" value="Dihydroxyacetone kinase, domain 1"/>
    <property type="match status" value="1"/>
</dbReference>
<organism evidence="3 4">
    <name type="scientific">Thalassiosira oceanica</name>
    <name type="common">Marine diatom</name>
    <dbReference type="NCBI Taxonomy" id="159749"/>
    <lineage>
        <taxon>Eukaryota</taxon>
        <taxon>Sar</taxon>
        <taxon>Stramenopiles</taxon>
        <taxon>Ochrophyta</taxon>
        <taxon>Bacillariophyta</taxon>
        <taxon>Coscinodiscophyceae</taxon>
        <taxon>Thalassiosirophycidae</taxon>
        <taxon>Thalassiosirales</taxon>
        <taxon>Thalassiosiraceae</taxon>
        <taxon>Thalassiosira</taxon>
    </lineage>
</organism>
<dbReference type="SUPFAM" id="SSF82549">
    <property type="entry name" value="DAK1/DegV-like"/>
    <property type="match status" value="1"/>
</dbReference>
<protein>
    <recommendedName>
        <fullName evidence="2">DhaK domain-containing protein</fullName>
    </recommendedName>
</protein>
<sequence length="168" mass="17302">MVVVADDCALPRTKGITGARGVAGTVLVHKAAGGKAGEDGAGLADVTAAAEAGLGRRVDDGRGAERGDRPGGGGGERPTRRAGHGGRAGHTRRGGGEAVSPRELRRDRRGDAGRDPVLRADRAGRRERRAAVREGGRAARPREQPGRHEQLRDVPPGTVGRLAARGRG</sequence>
<evidence type="ECO:0000256" key="1">
    <source>
        <dbReference type="SAM" id="MobiDB-lite"/>
    </source>
</evidence>
<keyword evidence="4" id="KW-1185">Reference proteome</keyword>
<evidence type="ECO:0000313" key="3">
    <source>
        <dbReference type="EMBL" id="EJK61357.1"/>
    </source>
</evidence>
<dbReference type="EMBL" id="AGNL01020105">
    <property type="protein sequence ID" value="EJK61357.1"/>
    <property type="molecule type" value="Genomic_DNA"/>
</dbReference>
<proteinExistence type="predicted"/>
<dbReference type="Proteomes" id="UP000266841">
    <property type="component" value="Unassembled WGS sequence"/>
</dbReference>
<feature type="compositionally biased region" description="Basic and acidic residues" evidence="1">
    <location>
        <begin position="54"/>
        <end position="69"/>
    </location>
</feature>
<accession>K0SSU9</accession>
<dbReference type="PANTHER" id="PTHR28629:SF4">
    <property type="entry name" value="TRIOKINASE_FMN CYCLASE"/>
    <property type="match status" value="1"/>
</dbReference>
<feature type="compositionally biased region" description="Basic residues" evidence="1">
    <location>
        <begin position="80"/>
        <end position="93"/>
    </location>
</feature>
<dbReference type="Pfam" id="PF02733">
    <property type="entry name" value="Dak1"/>
    <property type="match status" value="1"/>
</dbReference>
<feature type="non-terminal residue" evidence="3">
    <location>
        <position position="168"/>
    </location>
</feature>
<dbReference type="GO" id="GO:0005829">
    <property type="term" value="C:cytosol"/>
    <property type="evidence" value="ECO:0007669"/>
    <property type="project" value="TreeGrafter"/>
</dbReference>
<dbReference type="PANTHER" id="PTHR28629">
    <property type="entry name" value="TRIOKINASE/FMN CYCLASE"/>
    <property type="match status" value="1"/>
</dbReference>
<feature type="compositionally biased region" description="Basic and acidic residues" evidence="1">
    <location>
        <begin position="100"/>
        <end position="152"/>
    </location>
</feature>
<name>K0SSU9_THAOC</name>
<feature type="domain" description="DhaK" evidence="2">
    <location>
        <begin position="1"/>
        <end position="168"/>
    </location>
</feature>
<dbReference type="AlphaFoldDB" id="K0SSU9"/>
<dbReference type="GO" id="GO:0019563">
    <property type="term" value="P:glycerol catabolic process"/>
    <property type="evidence" value="ECO:0007669"/>
    <property type="project" value="TreeGrafter"/>
</dbReference>
<comment type="caution">
    <text evidence="3">The sequence shown here is derived from an EMBL/GenBank/DDBJ whole genome shotgun (WGS) entry which is preliminary data.</text>
</comment>
<gene>
    <name evidence="3" type="ORF">THAOC_18170</name>
</gene>